<evidence type="ECO:0000256" key="4">
    <source>
        <dbReference type="SAM" id="SignalP"/>
    </source>
</evidence>
<dbReference type="InterPro" id="IPR052295">
    <property type="entry name" value="Odorant-binding_protein"/>
</dbReference>
<comment type="subcellular location">
    <subcellularLocation>
        <location evidence="1">Secreted</location>
    </subcellularLocation>
</comment>
<dbReference type="PANTHER" id="PTHR21066">
    <property type="entry name" value="ODORANT-BINDING PROTEIN 59A-RELATED"/>
    <property type="match status" value="1"/>
</dbReference>
<dbReference type="EMBL" id="OUUW01000001">
    <property type="protein sequence ID" value="SPP74739.1"/>
    <property type="molecule type" value="Genomic_DNA"/>
</dbReference>
<evidence type="ECO:0000256" key="1">
    <source>
        <dbReference type="ARBA" id="ARBA00004613"/>
    </source>
</evidence>
<feature type="chain" id="PRO_5017296300" evidence="4">
    <location>
        <begin position="20"/>
        <end position="431"/>
    </location>
</feature>
<evidence type="ECO:0000256" key="2">
    <source>
        <dbReference type="ARBA" id="ARBA00008098"/>
    </source>
</evidence>
<sequence>MSVLWLLMLSGLQLLLARGEVLDMANCSKLMNTQKLDWCCGRNILSMFAFIGSNCTPYLNDYGPCRYDCLFHHWDIRDQLQFKLKMPELFVMITRLYSPLNGYQSYGLALKKAYETCDRLGTKYADFILLYSEHLQQTLGLANFTANNPNNCSPFSMYHAQCAAIYLTLDCPVKYWEKEEQCSILRETVRSCVRIFDESTPERSEPQTRSAGSRLYKLSGYAPAQFRLTRRMAKHRALLICCSLSATLLLVGAVPAPAVPDVDCARRQDFNAIKGCCSIPTFNFEAFRKQCGKHMPDGGPRVSPCLYECIFNATGTLRNSEVNVANARNMLQRLLGNNQDFLDVYLAGMLQCSGTVGAMVSASRPRQEQCSPVPLYYGICTTKYVFSYCPSSSWSDTEQCETARLQNINCPTMRASRGGGGTTRTIAKITK</sequence>
<dbReference type="GO" id="GO:0005576">
    <property type="term" value="C:extracellular region"/>
    <property type="evidence" value="ECO:0007669"/>
    <property type="project" value="UniProtKB-SubCell"/>
</dbReference>
<name>A0A3B0JMF8_DROGU</name>
<evidence type="ECO:0000313" key="6">
    <source>
        <dbReference type="Proteomes" id="UP000268350"/>
    </source>
</evidence>
<feature type="signal peptide" evidence="4">
    <location>
        <begin position="1"/>
        <end position="19"/>
    </location>
</feature>
<evidence type="ECO:0000256" key="3">
    <source>
        <dbReference type="ARBA" id="ARBA00022525"/>
    </source>
</evidence>
<dbReference type="Gene3D" id="1.10.238.270">
    <property type="match status" value="2"/>
</dbReference>
<dbReference type="PANTHER" id="PTHR21066:SF15">
    <property type="entry name" value="GH25962P-RELATED"/>
    <property type="match status" value="1"/>
</dbReference>
<dbReference type="OrthoDB" id="7981045at2759"/>
<accession>A0A3B0JMF8</accession>
<comment type="similarity">
    <text evidence="2">Belongs to the PBP/GOBP family.</text>
</comment>
<keyword evidence="4" id="KW-0732">Signal</keyword>
<organism evidence="5 6">
    <name type="scientific">Drosophila guanche</name>
    <name type="common">Fruit fly</name>
    <dbReference type="NCBI Taxonomy" id="7266"/>
    <lineage>
        <taxon>Eukaryota</taxon>
        <taxon>Metazoa</taxon>
        <taxon>Ecdysozoa</taxon>
        <taxon>Arthropoda</taxon>
        <taxon>Hexapoda</taxon>
        <taxon>Insecta</taxon>
        <taxon>Pterygota</taxon>
        <taxon>Neoptera</taxon>
        <taxon>Endopterygota</taxon>
        <taxon>Diptera</taxon>
        <taxon>Brachycera</taxon>
        <taxon>Muscomorpha</taxon>
        <taxon>Ephydroidea</taxon>
        <taxon>Drosophilidae</taxon>
        <taxon>Drosophila</taxon>
        <taxon>Sophophora</taxon>
    </lineage>
</organism>
<keyword evidence="3" id="KW-0964">Secreted</keyword>
<gene>
    <name evidence="5" type="ORF">DGUA_6G002426</name>
</gene>
<keyword evidence="6" id="KW-1185">Reference proteome</keyword>
<proteinExistence type="inferred from homology"/>
<reference evidence="6" key="1">
    <citation type="submission" date="2018-01" db="EMBL/GenBank/DDBJ databases">
        <authorList>
            <person name="Alioto T."/>
            <person name="Alioto T."/>
        </authorList>
    </citation>
    <scope>NUCLEOTIDE SEQUENCE [LARGE SCALE GENOMIC DNA]</scope>
</reference>
<dbReference type="AlphaFoldDB" id="A0A3B0JMF8"/>
<protein>
    <submittedName>
        <fullName evidence="5">Uncharacterized protein</fullName>
    </submittedName>
</protein>
<evidence type="ECO:0000313" key="5">
    <source>
        <dbReference type="EMBL" id="SPP74739.1"/>
    </source>
</evidence>
<dbReference type="Proteomes" id="UP000268350">
    <property type="component" value="Unassembled WGS sequence"/>
</dbReference>